<dbReference type="PRINTS" id="PR00080">
    <property type="entry name" value="SDRFAMILY"/>
</dbReference>
<organism evidence="4 5">
    <name type="scientific">Thermoanaerobacter wiegelii Rt8.B1</name>
    <dbReference type="NCBI Taxonomy" id="697303"/>
    <lineage>
        <taxon>Bacteria</taxon>
        <taxon>Bacillati</taxon>
        <taxon>Bacillota</taxon>
        <taxon>Clostridia</taxon>
        <taxon>Thermoanaerobacterales</taxon>
        <taxon>Thermoanaerobacteraceae</taxon>
        <taxon>Thermoanaerobacter</taxon>
    </lineage>
</organism>
<name>G2MSN1_9THEO</name>
<dbReference type="NCBIfam" id="NF004817">
    <property type="entry name" value="PRK06171.1"/>
    <property type="match status" value="1"/>
</dbReference>
<reference evidence="4 5" key="1">
    <citation type="submission" date="2011-08" db="EMBL/GenBank/DDBJ databases">
        <title>Complete sequence of Thermoanaerobacter wiegelii Rt8.B1.</title>
        <authorList>
            <consortium name="US DOE Joint Genome Institute"/>
            <person name="Lucas S."/>
            <person name="Han J."/>
            <person name="Lapidus A."/>
            <person name="Cheng J.-F."/>
            <person name="Goodwin L."/>
            <person name="Pitluck S."/>
            <person name="Peters L."/>
            <person name="Mikhailova N."/>
            <person name="Zeytun A."/>
            <person name="Daligault H."/>
            <person name="Detter J.C."/>
            <person name="Han C."/>
            <person name="Tapia R."/>
            <person name="Land M."/>
            <person name="Hauser L."/>
            <person name="Kyrpides N."/>
            <person name="Ivanova N."/>
            <person name="Pagani I."/>
            <person name="Hemme C."/>
            <person name="Woyke T."/>
        </authorList>
    </citation>
    <scope>NUCLEOTIDE SEQUENCE [LARGE SCALE GENOMIC DNA]</scope>
    <source>
        <strain evidence="4 5">Rt8.B1</strain>
    </source>
</reference>
<evidence type="ECO:0000256" key="3">
    <source>
        <dbReference type="RuleBase" id="RU000363"/>
    </source>
</evidence>
<dbReference type="HOGENOM" id="CLU_010194_1_0_9"/>
<dbReference type="eggNOG" id="COG1028">
    <property type="taxonomic scope" value="Bacteria"/>
</dbReference>
<evidence type="ECO:0000256" key="1">
    <source>
        <dbReference type="ARBA" id="ARBA00006484"/>
    </source>
</evidence>
<dbReference type="GO" id="GO:0008206">
    <property type="term" value="P:bile acid metabolic process"/>
    <property type="evidence" value="ECO:0007669"/>
    <property type="project" value="UniProtKB-ARBA"/>
</dbReference>
<proteinExistence type="inferred from homology"/>
<dbReference type="PROSITE" id="PS00061">
    <property type="entry name" value="ADH_SHORT"/>
    <property type="match status" value="1"/>
</dbReference>
<sequence length="274" mass="30187">MENSWLNLENKVAIVTGGASGIGKEIAIKLAEQGASVVIADINVDGEKVRSQLNGERKRHLFLQTDVTKRDSVRKMVENVIKIFRKIDILVNNAGINIPRLLVDPKDPNGKYELNERDFDLMIAVNQKGTFFCTQEVAREMIRNGYGVIINMSSEAGLEGSEGQSCYAGTKGAIYAFTRSWAKELGKYGIRVVGVAPGIIEDTGLRTLEYEEALAYTRGITVEKLRENYENMSIPLGRAGRVSEIADLVCYLSSERASYIHGVTYNISGGKSRG</sequence>
<dbReference type="GO" id="GO:0048038">
    <property type="term" value="F:quinone binding"/>
    <property type="evidence" value="ECO:0007669"/>
    <property type="project" value="TreeGrafter"/>
</dbReference>
<evidence type="ECO:0000256" key="2">
    <source>
        <dbReference type="ARBA" id="ARBA00023002"/>
    </source>
</evidence>
<accession>G2MSN1</accession>
<dbReference type="AlphaFoldDB" id="G2MSN1"/>
<dbReference type="GO" id="GO:0006633">
    <property type="term" value="P:fatty acid biosynthetic process"/>
    <property type="evidence" value="ECO:0007669"/>
    <property type="project" value="TreeGrafter"/>
</dbReference>
<dbReference type="EMBL" id="CP002991">
    <property type="protein sequence ID" value="AEM77808.1"/>
    <property type="molecule type" value="Genomic_DNA"/>
</dbReference>
<dbReference type="InterPro" id="IPR020904">
    <property type="entry name" value="Sc_DH/Rdtase_CS"/>
</dbReference>
<gene>
    <name evidence="4" type="ORF">Thewi_0309</name>
</gene>
<dbReference type="RefSeq" id="WP_014062173.1">
    <property type="nucleotide sequence ID" value="NC_015958.1"/>
</dbReference>
<dbReference type="STRING" id="697303.Thewi_0309"/>
<dbReference type="SUPFAM" id="SSF51735">
    <property type="entry name" value="NAD(P)-binding Rossmann-fold domains"/>
    <property type="match status" value="1"/>
</dbReference>
<dbReference type="PRINTS" id="PR00081">
    <property type="entry name" value="GDHRDH"/>
</dbReference>
<dbReference type="Proteomes" id="UP000008276">
    <property type="component" value="Chromosome"/>
</dbReference>
<protein>
    <submittedName>
        <fullName evidence="4">Short-chain dehydrogenase/reductase SDR</fullName>
    </submittedName>
</protein>
<dbReference type="GO" id="GO:0016616">
    <property type="term" value="F:oxidoreductase activity, acting on the CH-OH group of donors, NAD or NADP as acceptor"/>
    <property type="evidence" value="ECO:0007669"/>
    <property type="project" value="TreeGrafter"/>
</dbReference>
<keyword evidence="2" id="KW-0560">Oxidoreductase</keyword>
<dbReference type="CDD" id="cd05233">
    <property type="entry name" value="SDR_c"/>
    <property type="match status" value="1"/>
</dbReference>
<dbReference type="PANTHER" id="PTHR42760:SF133">
    <property type="entry name" value="3-OXOACYL-[ACYL-CARRIER-PROTEIN] REDUCTASE"/>
    <property type="match status" value="1"/>
</dbReference>
<evidence type="ECO:0000313" key="5">
    <source>
        <dbReference type="Proteomes" id="UP000008276"/>
    </source>
</evidence>
<dbReference type="KEGG" id="twi:Thewi_0309"/>
<dbReference type="FunFam" id="3.40.50.720:FF:000084">
    <property type="entry name" value="Short-chain dehydrogenase reductase"/>
    <property type="match status" value="1"/>
</dbReference>
<dbReference type="PANTHER" id="PTHR42760">
    <property type="entry name" value="SHORT-CHAIN DEHYDROGENASES/REDUCTASES FAMILY MEMBER"/>
    <property type="match status" value="1"/>
</dbReference>
<dbReference type="Pfam" id="PF00106">
    <property type="entry name" value="adh_short"/>
    <property type="match status" value="1"/>
</dbReference>
<keyword evidence="5" id="KW-1185">Reference proteome</keyword>
<dbReference type="InterPro" id="IPR002347">
    <property type="entry name" value="SDR_fam"/>
</dbReference>
<evidence type="ECO:0000313" key="4">
    <source>
        <dbReference type="EMBL" id="AEM77808.1"/>
    </source>
</evidence>
<comment type="similarity">
    <text evidence="1 3">Belongs to the short-chain dehydrogenases/reductases (SDR) family.</text>
</comment>
<dbReference type="Gene3D" id="3.40.50.720">
    <property type="entry name" value="NAD(P)-binding Rossmann-like Domain"/>
    <property type="match status" value="1"/>
</dbReference>
<dbReference type="InterPro" id="IPR036291">
    <property type="entry name" value="NAD(P)-bd_dom_sf"/>
</dbReference>